<keyword evidence="1" id="KW-0540">Nuclease</keyword>
<dbReference type="Gene3D" id="3.30.420.10">
    <property type="entry name" value="Ribonuclease H-like superfamily/Ribonuclease H"/>
    <property type="match status" value="1"/>
</dbReference>
<dbReference type="Pfam" id="PF09707">
    <property type="entry name" value="Cas_Cas2CT1978"/>
    <property type="match status" value="1"/>
</dbReference>
<dbReference type="CDD" id="cd06127">
    <property type="entry name" value="DEDDh"/>
    <property type="match status" value="1"/>
</dbReference>
<dbReference type="GO" id="GO:0008408">
    <property type="term" value="F:3'-5' exonuclease activity"/>
    <property type="evidence" value="ECO:0007669"/>
    <property type="project" value="TreeGrafter"/>
</dbReference>
<accession>F1T4D6</accession>
<evidence type="ECO:0000256" key="3">
    <source>
        <dbReference type="ARBA" id="ARBA00022839"/>
    </source>
</evidence>
<dbReference type="EMBL" id="ACGK02000001">
    <property type="protein sequence ID" value="EGF23580.1"/>
    <property type="molecule type" value="Genomic_DNA"/>
</dbReference>
<proteinExistence type="predicted"/>
<dbReference type="NCBIfam" id="TIGR01873">
    <property type="entry name" value="cas_CT1978"/>
    <property type="match status" value="1"/>
</dbReference>
<dbReference type="Gene3D" id="3.30.70.240">
    <property type="match status" value="1"/>
</dbReference>
<evidence type="ECO:0000256" key="1">
    <source>
        <dbReference type="ARBA" id="ARBA00022722"/>
    </source>
</evidence>
<dbReference type="SUPFAM" id="SSF53098">
    <property type="entry name" value="Ribonuclease H-like"/>
    <property type="match status" value="1"/>
</dbReference>
<dbReference type="InterPro" id="IPR010152">
    <property type="entry name" value="CRISPR-assoc_prot_Cas2_sub"/>
</dbReference>
<dbReference type="Pfam" id="PF00929">
    <property type="entry name" value="RNase_T"/>
    <property type="match status" value="1"/>
</dbReference>
<keyword evidence="6" id="KW-1185">Reference proteome</keyword>
<dbReference type="InterPro" id="IPR013520">
    <property type="entry name" value="Ribonucl_H"/>
</dbReference>
<reference evidence="5 6" key="1">
    <citation type="submission" date="2011-02" db="EMBL/GenBank/DDBJ databases">
        <authorList>
            <person name="Muzny D."/>
            <person name="Qin X."/>
            <person name="Buhay C."/>
            <person name="Dugan-Rocha S."/>
            <person name="Ding Y."/>
            <person name="Chen G."/>
            <person name="Hawes A."/>
            <person name="Holder M."/>
            <person name="Jhangiani S."/>
            <person name="Johnson A."/>
            <person name="Khan Z."/>
            <person name="Li Z."/>
            <person name="Liu W."/>
            <person name="Liu X."/>
            <person name="Perez L."/>
            <person name="Shen H."/>
            <person name="Wang Q."/>
            <person name="Watt J."/>
            <person name="Xi L."/>
            <person name="Xin Y."/>
            <person name="Zhou J."/>
            <person name="Deng J."/>
            <person name="Jiang H."/>
            <person name="Liu Y."/>
            <person name="Qu J."/>
            <person name="Song X.-Z."/>
            <person name="Zhang L."/>
            <person name="Villasana D."/>
            <person name="Johnson A."/>
            <person name="Liu J."/>
            <person name="Liyanage D."/>
            <person name="Lorensuhewa L."/>
            <person name="Robinson T."/>
            <person name="Song A."/>
            <person name="Song B.-B."/>
            <person name="Dinh H."/>
            <person name="Thornton R."/>
            <person name="Coyle M."/>
            <person name="Francisco L."/>
            <person name="Jackson L."/>
            <person name="Javaid M."/>
            <person name="Korchina V."/>
            <person name="Kovar C."/>
            <person name="Mata R."/>
            <person name="Mathew T."/>
            <person name="Ngo R."/>
            <person name="Nguyen L."/>
            <person name="Nguyen N."/>
            <person name="Okwuonu G."/>
            <person name="Ongeri F."/>
            <person name="Pham C."/>
            <person name="Simmons D."/>
            <person name="Wilczek-Boney K."/>
            <person name="Hale W."/>
            <person name="Jakkamsetti A."/>
            <person name="Pham P."/>
            <person name="Ruth R."/>
            <person name="San Lucas F."/>
            <person name="Warren J."/>
            <person name="Zhang J."/>
            <person name="Zhao Z."/>
            <person name="Zhou C."/>
            <person name="Zhu D."/>
            <person name="Lee S."/>
            <person name="Bess C."/>
            <person name="Blankenburg K."/>
            <person name="Forbes L."/>
            <person name="Fu Q."/>
            <person name="Gubbala S."/>
            <person name="Hirani K."/>
            <person name="Jayaseelan J.C."/>
            <person name="Lara F."/>
            <person name="Munidasa M."/>
            <person name="Palculict T."/>
            <person name="Patil S."/>
            <person name="Pu L.-L."/>
            <person name="Saada N."/>
            <person name="Tang L."/>
            <person name="Weissenberger G."/>
            <person name="Zhu Y."/>
            <person name="Hemphill L."/>
            <person name="Shang Y."/>
            <person name="Youmans B."/>
            <person name="Ayvaz T."/>
            <person name="Ross M."/>
            <person name="Santibanez J."/>
            <person name="Aqrawi P."/>
            <person name="Gross S."/>
            <person name="Joshi V."/>
            <person name="Fowler G."/>
            <person name="Nazareth L."/>
            <person name="Reid J."/>
            <person name="Worley K."/>
            <person name="Petrosino J."/>
            <person name="Highlander S."/>
            <person name="Gibbs R."/>
        </authorList>
    </citation>
    <scope>NUCLEOTIDE SEQUENCE [LARGE SCALE GENOMIC DNA]</scope>
    <source>
        <strain evidence="5 6">DSM 15829</strain>
    </source>
</reference>
<dbReference type="AlphaFoldDB" id="F1T4D6"/>
<protein>
    <submittedName>
        <fullName evidence="5">CRISPR-associated endoribonuclease Cas2</fullName>
    </submittedName>
</protein>
<dbReference type="InterPro" id="IPR036397">
    <property type="entry name" value="RNaseH_sf"/>
</dbReference>
<evidence type="ECO:0000259" key="4">
    <source>
        <dbReference type="SMART" id="SM00479"/>
    </source>
</evidence>
<evidence type="ECO:0000313" key="6">
    <source>
        <dbReference type="Proteomes" id="UP000005947"/>
    </source>
</evidence>
<dbReference type="eggNOG" id="COG0847">
    <property type="taxonomic scope" value="Bacteria"/>
</dbReference>
<evidence type="ECO:0000256" key="2">
    <source>
        <dbReference type="ARBA" id="ARBA00022801"/>
    </source>
</evidence>
<dbReference type="InterPro" id="IPR012337">
    <property type="entry name" value="RNaseH-like_sf"/>
</dbReference>
<dbReference type="FunFam" id="3.30.420.10:FF:000045">
    <property type="entry name" value="3'-5' exonuclease DinG"/>
    <property type="match status" value="1"/>
</dbReference>
<dbReference type="PANTHER" id="PTHR30231:SF4">
    <property type="entry name" value="PROTEIN NEN2"/>
    <property type="match status" value="1"/>
</dbReference>
<evidence type="ECO:0000313" key="5">
    <source>
        <dbReference type="EMBL" id="EGF23580.1"/>
    </source>
</evidence>
<keyword evidence="3" id="KW-0269">Exonuclease</keyword>
<feature type="domain" description="Exonuclease" evidence="4">
    <location>
        <begin position="169"/>
        <end position="336"/>
    </location>
</feature>
<name>F1T4D6_9ACTN</name>
<dbReference type="SMART" id="SM00479">
    <property type="entry name" value="EXOIII"/>
    <property type="match status" value="1"/>
</dbReference>
<organism evidence="5 6">
    <name type="scientific">Fannyhessea vaginae DSM 15829</name>
    <dbReference type="NCBI Taxonomy" id="525256"/>
    <lineage>
        <taxon>Bacteria</taxon>
        <taxon>Bacillati</taxon>
        <taxon>Actinomycetota</taxon>
        <taxon>Coriobacteriia</taxon>
        <taxon>Coriobacteriales</taxon>
        <taxon>Atopobiaceae</taxon>
        <taxon>Fannyhessea</taxon>
    </lineage>
</organism>
<dbReference type="GO" id="GO:0003676">
    <property type="term" value="F:nucleic acid binding"/>
    <property type="evidence" value="ECO:0007669"/>
    <property type="project" value="InterPro"/>
</dbReference>
<dbReference type="Proteomes" id="UP000005947">
    <property type="component" value="Unassembled WGS sequence"/>
</dbReference>
<gene>
    <name evidence="5" type="primary">cas2</name>
    <name evidence="5" type="ORF">HMPREF0091_10527</name>
</gene>
<comment type="caution">
    <text evidence="5">The sequence shown here is derived from an EMBL/GenBank/DDBJ whole genome shotgun (WGS) entry which is preliminary data.</text>
</comment>
<dbReference type="CDD" id="cd09755">
    <property type="entry name" value="Cas2_I-E"/>
    <property type="match status" value="1"/>
</dbReference>
<sequence>MINWELFLQESIIVRQIDMPLTIITLSKCPRSLRGDLTKWMQEIDTGVYVGNLNSRIREKLWSRVSNCVGSGSATLSFVAQNEIGYDFCTINSARRVVYLDGIPLIFTPNCNKRNDIQEHGFSKAYHFHKARMYSNKKLKKDDDCSLEAIEKDENVYTASDFEILSDKKFVILDIETSGLNETDDKIIEIGAIRICDKQVDDYQCLIKRDSLNLSPAITQLTGLTDIELANRGVNPNLALNGLKQFIGHLPVLGYNIAFDMRFINNELRSMNEELLDNREIDVMRFIKKEKMFLESYALDNVLKVYGISATVPHRALGDAKLIAKLALKVNKILDVL</sequence>
<dbReference type="PANTHER" id="PTHR30231">
    <property type="entry name" value="DNA POLYMERASE III SUBUNIT EPSILON"/>
    <property type="match status" value="1"/>
</dbReference>
<keyword evidence="2" id="KW-0378">Hydrolase</keyword>